<evidence type="ECO:0000256" key="7">
    <source>
        <dbReference type="ARBA" id="ARBA00023679"/>
    </source>
</evidence>
<name>A0A2S5KNW3_9PROT</name>
<evidence type="ECO:0000256" key="3">
    <source>
        <dbReference type="ARBA" id="ARBA00022801"/>
    </source>
</evidence>
<dbReference type="Gene3D" id="3.90.79.10">
    <property type="entry name" value="Nucleoside Triphosphate Pyrophosphohydrolase"/>
    <property type="match status" value="1"/>
</dbReference>
<feature type="binding site" evidence="8">
    <location>
        <position position="109"/>
    </location>
    <ligand>
        <name>Zn(2+)</name>
        <dbReference type="ChEBI" id="CHEBI:29105"/>
    </ligand>
</feature>
<comment type="catalytic activity">
    <reaction evidence="7">
        <text>a 5'-end NAD(+)-phospho-ribonucleoside in mRNA + H2O = a 5'-end phospho-adenosine-phospho-ribonucleoside in mRNA + beta-nicotinamide D-ribonucleotide + 2 H(+)</text>
        <dbReference type="Rhea" id="RHEA:60876"/>
        <dbReference type="Rhea" id="RHEA-COMP:15698"/>
        <dbReference type="Rhea" id="RHEA-COMP:15719"/>
        <dbReference type="ChEBI" id="CHEBI:14649"/>
        <dbReference type="ChEBI" id="CHEBI:15377"/>
        <dbReference type="ChEBI" id="CHEBI:15378"/>
        <dbReference type="ChEBI" id="CHEBI:144029"/>
        <dbReference type="ChEBI" id="CHEBI:144051"/>
    </reaction>
    <physiologicalReaction direction="left-to-right" evidence="7">
        <dbReference type="Rhea" id="RHEA:60877"/>
    </physiologicalReaction>
</comment>
<dbReference type="GO" id="GO:0000287">
    <property type="term" value="F:magnesium ion binding"/>
    <property type="evidence" value="ECO:0007669"/>
    <property type="project" value="UniProtKB-UniRule"/>
</dbReference>
<dbReference type="GO" id="GO:0110153">
    <property type="term" value="F:RNA NAD-cap (NMN-forming) hydrolase activity"/>
    <property type="evidence" value="ECO:0007669"/>
    <property type="project" value="RHEA"/>
</dbReference>
<dbReference type="PANTHER" id="PTHR42904">
    <property type="entry name" value="NUDIX HYDROLASE, NUDC SUBFAMILY"/>
    <property type="match status" value="1"/>
</dbReference>
<comment type="similarity">
    <text evidence="1 8">Belongs to the Nudix hydrolase family. NudC subfamily.</text>
</comment>
<dbReference type="Proteomes" id="UP000238196">
    <property type="component" value="Unassembled WGS sequence"/>
</dbReference>
<feature type="binding site" evidence="8">
    <location>
        <begin position="203"/>
        <end position="210"/>
    </location>
    <ligand>
        <name>substrate</name>
    </ligand>
</feature>
<feature type="binding site" evidence="8">
    <location>
        <position position="185"/>
    </location>
    <ligand>
        <name>a divalent metal cation</name>
        <dbReference type="ChEBI" id="CHEBI:60240"/>
        <label>2</label>
    </ligand>
</feature>
<feature type="short sequence motif" description="Nudix box" evidence="8">
    <location>
        <begin position="170"/>
        <end position="191"/>
    </location>
</feature>
<gene>
    <name evidence="8" type="primary">nudC</name>
    <name evidence="10" type="ORF">C4K68_15495</name>
</gene>
<dbReference type="InterPro" id="IPR022925">
    <property type="entry name" value="RNA_Hydrolase_NudC"/>
</dbReference>
<feature type="binding site" evidence="8">
    <location>
        <position position="112"/>
    </location>
    <ligand>
        <name>Zn(2+)</name>
        <dbReference type="ChEBI" id="CHEBI:29105"/>
    </ligand>
</feature>
<evidence type="ECO:0000256" key="8">
    <source>
        <dbReference type="HAMAP-Rule" id="MF_00297"/>
    </source>
</evidence>
<comment type="function">
    <text evidence="8">mRNA decapping enzyme that specifically removes the nicotinamide adenine dinucleotide (NAD) cap from a subset of mRNAs by hydrolyzing the diphosphate linkage to produce nicotinamide mononucleotide (NMN) and 5' monophosphate mRNA. The NAD-cap is present at the 5'-end of some mRNAs and stabilizes RNA against 5'-processing. Has preference for mRNAs with a 5'-end purine. Catalyzes the hydrolysis of a broad range of dinucleotide pyrophosphates.</text>
</comment>
<keyword evidence="8" id="KW-0862">Zinc</keyword>
<feature type="binding site" evidence="8">
    <location>
        <position position="122"/>
    </location>
    <ligand>
        <name>substrate</name>
    </ligand>
</feature>
<feature type="binding site" evidence="8">
    <location>
        <position position="230"/>
    </location>
    <ligand>
        <name>a divalent metal cation</name>
        <dbReference type="ChEBI" id="CHEBI:60240"/>
        <label>3</label>
    </ligand>
</feature>
<dbReference type="InterPro" id="IPR015797">
    <property type="entry name" value="NUDIX_hydrolase-like_dom_sf"/>
</dbReference>
<dbReference type="PROSITE" id="PS51462">
    <property type="entry name" value="NUDIX"/>
    <property type="match status" value="1"/>
</dbReference>
<accession>A0A2S5KNW3</accession>
<dbReference type="Gene3D" id="3.90.79.20">
    <property type="match status" value="1"/>
</dbReference>
<dbReference type="AlphaFoldDB" id="A0A2S5KNW3"/>
<dbReference type="GO" id="GO:0006742">
    <property type="term" value="P:NADP+ catabolic process"/>
    <property type="evidence" value="ECO:0007669"/>
    <property type="project" value="TreeGrafter"/>
</dbReference>
<protein>
    <recommendedName>
        <fullName evidence="8">NAD-capped RNA hydrolase NudC</fullName>
        <shortName evidence="8">DeNADding enzyme NudC</shortName>
        <ecNumber evidence="8">3.6.1.-</ecNumber>
    </recommendedName>
    <alternativeName>
        <fullName evidence="8">NADH pyrophosphatase</fullName>
        <ecNumber evidence="8">3.6.1.22</ecNumber>
    </alternativeName>
</protein>
<dbReference type="InterPro" id="IPR000086">
    <property type="entry name" value="NUDIX_hydrolase_dom"/>
</dbReference>
<evidence type="ECO:0000256" key="6">
    <source>
        <dbReference type="ARBA" id="ARBA00023211"/>
    </source>
</evidence>
<evidence type="ECO:0000256" key="2">
    <source>
        <dbReference type="ARBA" id="ARBA00022723"/>
    </source>
</evidence>
<feature type="binding site" evidence="8">
    <location>
        <position position="127"/>
    </location>
    <ligand>
        <name>Zn(2+)</name>
        <dbReference type="ChEBI" id="CHEBI:29105"/>
    </ligand>
</feature>
<proteinExistence type="inferred from homology"/>
<dbReference type="InterPro" id="IPR049734">
    <property type="entry name" value="NudC-like_C"/>
</dbReference>
<evidence type="ECO:0000256" key="1">
    <source>
        <dbReference type="ARBA" id="ARBA00009595"/>
    </source>
</evidence>
<feature type="binding site" evidence="8">
    <location>
        <position position="185"/>
    </location>
    <ligand>
        <name>a divalent metal cation</name>
        <dbReference type="ChEBI" id="CHEBI:60240"/>
        <label>3</label>
    </ligand>
</feature>
<feature type="domain" description="Nudix hydrolase" evidence="9">
    <location>
        <begin position="136"/>
        <end position="261"/>
    </location>
</feature>
<dbReference type="Pfam" id="PF09297">
    <property type="entry name" value="Zn_ribbon_NUD"/>
    <property type="match status" value="1"/>
</dbReference>
<feature type="binding site" evidence="8">
    <location>
        <position position="169"/>
    </location>
    <ligand>
        <name>a divalent metal cation</name>
        <dbReference type="ChEBI" id="CHEBI:60240"/>
        <label>1</label>
    </ligand>
</feature>
<comment type="caution">
    <text evidence="8">Lacks conserved residue(s) required for the propagation of feature annotation.</text>
</comment>
<dbReference type="Pfam" id="PF09296">
    <property type="entry name" value="NUDIX-like"/>
    <property type="match status" value="1"/>
</dbReference>
<sequence>MRFVITPPREARAESDLFVLLHKGEIVVSATGGYLHPLSDICPLLKQSALSMLGEWQGVAVWVGIIDDLPQGVTTAGVRSLLMMASPDEFTILARAVQLTHWLGQHRFCGRCGTATMAIEGEMARGCPACGLRAYPRISPCIIVLVRRGREALLARSPQFAPGRYSTLAGFIEAGETVEDAVHREVFEEVGVRIDNLRYVSSQSWPFPHSLMLGFEADYVSGDITPQPGEIEDAQWWTPEALPDLPPSVSISRLLIDRWLAHSR</sequence>
<reference evidence="10 11" key="1">
    <citation type="submission" date="2018-02" db="EMBL/GenBank/DDBJ databases">
        <title>novel marine gammaproteobacteria from coastal saline agro ecosystem.</title>
        <authorList>
            <person name="Krishnan R."/>
            <person name="Ramesh Kumar N."/>
        </authorList>
    </citation>
    <scope>NUCLEOTIDE SEQUENCE [LARGE SCALE GENOMIC DNA]</scope>
    <source>
        <strain evidence="10 11">228</strain>
    </source>
</reference>
<organism evidence="10 11">
    <name type="scientific">Proteobacteria bacterium 228</name>
    <dbReference type="NCBI Taxonomy" id="2083153"/>
    <lineage>
        <taxon>Bacteria</taxon>
        <taxon>Pseudomonadati</taxon>
        <taxon>Pseudomonadota</taxon>
    </lineage>
</organism>
<keyword evidence="6 8" id="KW-0464">Manganese</keyword>
<dbReference type="HAMAP" id="MF_00297">
    <property type="entry name" value="Nudix_NudC"/>
    <property type="match status" value="1"/>
</dbReference>
<comment type="catalytic activity">
    <reaction evidence="8">
        <text>NADH + H2O = reduced beta-nicotinamide D-ribonucleotide + AMP + 2 H(+)</text>
        <dbReference type="Rhea" id="RHEA:48868"/>
        <dbReference type="ChEBI" id="CHEBI:15377"/>
        <dbReference type="ChEBI" id="CHEBI:15378"/>
        <dbReference type="ChEBI" id="CHEBI:57945"/>
        <dbReference type="ChEBI" id="CHEBI:90832"/>
        <dbReference type="ChEBI" id="CHEBI:456215"/>
        <dbReference type="EC" id="3.6.1.22"/>
    </reaction>
</comment>
<keyword evidence="5 8" id="KW-0520">NAD</keyword>
<feature type="binding site" evidence="8">
    <location>
        <position position="135"/>
    </location>
    <ligand>
        <name>substrate</name>
    </ligand>
</feature>
<dbReference type="EC" id="3.6.1.-" evidence="8"/>
<dbReference type="NCBIfam" id="NF001299">
    <property type="entry name" value="PRK00241.1"/>
    <property type="match status" value="1"/>
</dbReference>
<evidence type="ECO:0000256" key="4">
    <source>
        <dbReference type="ARBA" id="ARBA00022842"/>
    </source>
</evidence>
<evidence type="ECO:0000259" key="9">
    <source>
        <dbReference type="PROSITE" id="PS51462"/>
    </source>
</evidence>
<dbReference type="InterPro" id="IPR050241">
    <property type="entry name" value="NAD-cap_RNA_hydrolase_NudC"/>
</dbReference>
<dbReference type="InterPro" id="IPR020084">
    <property type="entry name" value="NUDIX_hydrolase_CS"/>
</dbReference>
<evidence type="ECO:0000313" key="11">
    <source>
        <dbReference type="Proteomes" id="UP000238196"/>
    </source>
</evidence>
<comment type="subunit">
    <text evidence="8">Homodimer.</text>
</comment>
<dbReference type="GO" id="GO:0019677">
    <property type="term" value="P:NAD+ catabolic process"/>
    <property type="evidence" value="ECO:0007669"/>
    <property type="project" value="TreeGrafter"/>
</dbReference>
<dbReference type="GO" id="GO:0005829">
    <property type="term" value="C:cytosol"/>
    <property type="evidence" value="ECO:0007669"/>
    <property type="project" value="TreeGrafter"/>
</dbReference>
<evidence type="ECO:0000256" key="5">
    <source>
        <dbReference type="ARBA" id="ARBA00023027"/>
    </source>
</evidence>
<dbReference type="OrthoDB" id="9791656at2"/>
<feature type="binding site" evidence="8">
    <location>
        <position position="189"/>
    </location>
    <ligand>
        <name>a divalent metal cation</name>
        <dbReference type="ChEBI" id="CHEBI:60240"/>
        <label>1</label>
    </ligand>
</feature>
<dbReference type="InterPro" id="IPR015375">
    <property type="entry name" value="NADH_PPase-like_N"/>
</dbReference>
<feature type="binding site" evidence="8">
    <location>
        <position position="130"/>
    </location>
    <ligand>
        <name>Zn(2+)</name>
        <dbReference type="ChEBI" id="CHEBI:29105"/>
    </ligand>
</feature>
<dbReference type="InterPro" id="IPR015376">
    <property type="entry name" value="Znr_NADH_PPase"/>
</dbReference>
<dbReference type="EC" id="3.6.1.22" evidence="8"/>
<feature type="binding site" evidence="8">
    <location>
        <position position="230"/>
    </location>
    <ligand>
        <name>a divalent metal cation</name>
        <dbReference type="ChEBI" id="CHEBI:60240"/>
        <label>1</label>
    </ligand>
</feature>
<keyword evidence="3 8" id="KW-0378">Hydrolase</keyword>
<dbReference type="EMBL" id="PRLP01000052">
    <property type="protein sequence ID" value="PPC76363.1"/>
    <property type="molecule type" value="Genomic_DNA"/>
</dbReference>
<dbReference type="GO" id="GO:0030145">
    <property type="term" value="F:manganese ion binding"/>
    <property type="evidence" value="ECO:0007669"/>
    <property type="project" value="UniProtKB-UniRule"/>
</dbReference>
<evidence type="ECO:0000313" key="10">
    <source>
        <dbReference type="EMBL" id="PPC76363.1"/>
    </source>
</evidence>
<dbReference type="CDD" id="cd03429">
    <property type="entry name" value="NUDIX_NADH_pyrophosphatase_Nudt13"/>
    <property type="match status" value="1"/>
</dbReference>
<comment type="cofactor">
    <cofactor evidence="8">
        <name>Mg(2+)</name>
        <dbReference type="ChEBI" id="CHEBI:18420"/>
    </cofactor>
    <cofactor evidence="8">
        <name>Mn(2+)</name>
        <dbReference type="ChEBI" id="CHEBI:29035"/>
    </cofactor>
    <text evidence="8">Divalent metal cations. Mg(2+) or Mn(2+).</text>
</comment>
<dbReference type="GO" id="GO:0035529">
    <property type="term" value="F:NADH pyrophosphatase activity"/>
    <property type="evidence" value="ECO:0007669"/>
    <property type="project" value="TreeGrafter"/>
</dbReference>
<dbReference type="PROSITE" id="PS00893">
    <property type="entry name" value="NUDIX_BOX"/>
    <property type="match status" value="1"/>
</dbReference>
<dbReference type="GO" id="GO:0008270">
    <property type="term" value="F:zinc ion binding"/>
    <property type="evidence" value="ECO:0007669"/>
    <property type="project" value="UniProtKB-UniRule"/>
</dbReference>
<comment type="cofactor">
    <cofactor evidence="8">
        <name>Zn(2+)</name>
        <dbReference type="ChEBI" id="CHEBI:29105"/>
    </cofactor>
    <text evidence="8">Binds 1 zinc ion per subunit.</text>
</comment>
<dbReference type="SUPFAM" id="SSF55811">
    <property type="entry name" value="Nudix"/>
    <property type="match status" value="2"/>
</dbReference>
<keyword evidence="2 8" id="KW-0479">Metal-binding</keyword>
<dbReference type="GO" id="GO:0000210">
    <property type="term" value="F:NAD+ diphosphatase activity"/>
    <property type="evidence" value="ECO:0007669"/>
    <property type="project" value="UniProtKB-UniRule"/>
</dbReference>
<feature type="binding site" evidence="8">
    <location>
        <position position="189"/>
    </location>
    <ligand>
        <name>a divalent metal cation</name>
        <dbReference type="ChEBI" id="CHEBI:60240"/>
        <label>3</label>
    </ligand>
</feature>
<dbReference type="Pfam" id="PF00293">
    <property type="entry name" value="NUDIX"/>
    <property type="match status" value="1"/>
</dbReference>
<keyword evidence="4 8" id="KW-0460">Magnesium</keyword>
<feature type="binding site" evidence="8">
    <location>
        <position position="79"/>
    </location>
    <ligand>
        <name>substrate</name>
    </ligand>
</feature>
<dbReference type="PANTHER" id="PTHR42904:SF6">
    <property type="entry name" value="NAD-CAPPED RNA HYDROLASE NUDT12"/>
    <property type="match status" value="1"/>
</dbReference>
<comment type="caution">
    <text evidence="10">The sequence shown here is derived from an EMBL/GenBank/DDBJ whole genome shotgun (WGS) entry which is preliminary data.</text>
</comment>
<comment type="catalytic activity">
    <reaction evidence="8">
        <text>NAD(+) + H2O = beta-nicotinamide D-ribonucleotide + AMP + 2 H(+)</text>
        <dbReference type="Rhea" id="RHEA:11800"/>
        <dbReference type="ChEBI" id="CHEBI:14649"/>
        <dbReference type="ChEBI" id="CHEBI:15377"/>
        <dbReference type="ChEBI" id="CHEBI:15378"/>
        <dbReference type="ChEBI" id="CHEBI:57540"/>
        <dbReference type="ChEBI" id="CHEBI:456215"/>
        <dbReference type="EC" id="3.6.1.22"/>
    </reaction>
</comment>